<dbReference type="EMBL" id="AJWK01006398">
    <property type="status" value="NOT_ANNOTATED_CDS"/>
    <property type="molecule type" value="Genomic_DNA"/>
</dbReference>
<dbReference type="VEuPathDB" id="VectorBase:LLONM1_000002"/>
<evidence type="ECO:0000313" key="7">
    <source>
        <dbReference type="EMBL" id="MBC1172022.1"/>
    </source>
</evidence>
<dbReference type="Proteomes" id="UP000092461">
    <property type="component" value="Unassembled WGS sequence"/>
</dbReference>
<keyword evidence="9" id="KW-1185">Reference proteome</keyword>
<evidence type="ECO:0000256" key="3">
    <source>
        <dbReference type="ARBA" id="ARBA00022801"/>
    </source>
</evidence>
<dbReference type="PROSITE" id="PS00122">
    <property type="entry name" value="CARBOXYLESTERASE_B_1"/>
    <property type="match status" value="2"/>
</dbReference>
<proteinExistence type="inferred from homology"/>
<evidence type="ECO:0000313" key="9">
    <source>
        <dbReference type="Proteomes" id="UP000092461"/>
    </source>
</evidence>
<keyword evidence="5" id="KW-0325">Glycoprotein</keyword>
<name>A0A1B0ETH6_LUTLO</name>
<organism evidence="8 9">
    <name type="scientific">Lutzomyia longipalpis</name>
    <name type="common">Sand fly</name>
    <dbReference type="NCBI Taxonomy" id="7200"/>
    <lineage>
        <taxon>Eukaryota</taxon>
        <taxon>Metazoa</taxon>
        <taxon>Ecdysozoa</taxon>
        <taxon>Arthropoda</taxon>
        <taxon>Hexapoda</taxon>
        <taxon>Insecta</taxon>
        <taxon>Pterygota</taxon>
        <taxon>Neoptera</taxon>
        <taxon>Endopterygota</taxon>
        <taxon>Diptera</taxon>
        <taxon>Nematocera</taxon>
        <taxon>Psychodoidea</taxon>
        <taxon>Psychodidae</taxon>
        <taxon>Lutzomyia</taxon>
        <taxon>Lutzomyia</taxon>
    </lineage>
</organism>
<dbReference type="PANTHER" id="PTHR43142">
    <property type="entry name" value="CARBOXYLIC ESTER HYDROLASE"/>
    <property type="match status" value="1"/>
</dbReference>
<dbReference type="InterPro" id="IPR019826">
    <property type="entry name" value="Carboxylesterase_B_AS"/>
</dbReference>
<dbReference type="InterPro" id="IPR002018">
    <property type="entry name" value="CarbesteraseB"/>
</dbReference>
<dbReference type="Pfam" id="PF00135">
    <property type="entry name" value="COesterase"/>
    <property type="match status" value="3"/>
</dbReference>
<comment type="similarity">
    <text evidence="1">Belongs to the type-B carboxylesterase/lipase family.</text>
</comment>
<dbReference type="VEuPathDB" id="VectorBase:LLONM1_002544"/>
<evidence type="ECO:0000259" key="6">
    <source>
        <dbReference type="Pfam" id="PF00135"/>
    </source>
</evidence>
<dbReference type="EMBL" id="GITU01003319">
    <property type="protein sequence ID" value="MBC1172022.1"/>
    <property type="molecule type" value="Transcribed_RNA"/>
</dbReference>
<dbReference type="VEuPathDB" id="VectorBase:LLOJ001912"/>
<dbReference type="EnsemblMetazoa" id="LLOJ001912-RA">
    <property type="protein sequence ID" value="LLOJ001912-PA"/>
    <property type="gene ID" value="LLOJ001912"/>
</dbReference>
<reference evidence="7" key="2">
    <citation type="journal article" date="2020" name="BMC">
        <title>Leishmania infection induces a limited differential gene expression in the sand fly midgut.</title>
        <authorList>
            <person name="Coutinho-Abreu I.V."/>
            <person name="Serafim T.D."/>
            <person name="Meneses C."/>
            <person name="Kamhawi S."/>
            <person name="Oliveira F."/>
            <person name="Valenzuela J.G."/>
        </authorList>
    </citation>
    <scope>NUCLEOTIDE SEQUENCE</scope>
    <source>
        <strain evidence="7">Jacobina</strain>
        <tissue evidence="7">Midgut</tissue>
    </source>
</reference>
<evidence type="ECO:0000256" key="2">
    <source>
        <dbReference type="ARBA" id="ARBA00022487"/>
    </source>
</evidence>
<feature type="domain" description="Carboxylesterase type B" evidence="6">
    <location>
        <begin position="1154"/>
        <end position="1623"/>
    </location>
</feature>
<evidence type="ECO:0000256" key="4">
    <source>
        <dbReference type="ARBA" id="ARBA00023157"/>
    </source>
</evidence>
<feature type="domain" description="Carboxylesterase type B" evidence="6">
    <location>
        <begin position="592"/>
        <end position="1116"/>
    </location>
</feature>
<dbReference type="PANTHER" id="PTHR43142:SF12">
    <property type="entry name" value="CARBOXYLESTERASE TYPE B DOMAIN-CONTAINING PROTEIN-RELATED"/>
    <property type="match status" value="1"/>
</dbReference>
<evidence type="ECO:0000256" key="5">
    <source>
        <dbReference type="ARBA" id="ARBA00023180"/>
    </source>
</evidence>
<protein>
    <submittedName>
        <fullName evidence="7">Putative glutactin-like protein</fullName>
    </submittedName>
</protein>
<keyword evidence="4" id="KW-1015">Disulfide bond</keyword>
<feature type="domain" description="Carboxylesterase type B" evidence="6">
    <location>
        <begin position="23"/>
        <end position="544"/>
    </location>
</feature>
<dbReference type="InterPro" id="IPR029058">
    <property type="entry name" value="AB_hydrolase_fold"/>
</dbReference>
<evidence type="ECO:0000256" key="1">
    <source>
        <dbReference type="ARBA" id="ARBA00005964"/>
    </source>
</evidence>
<reference evidence="9" key="1">
    <citation type="submission" date="2012-05" db="EMBL/GenBank/DDBJ databases">
        <title>Whole Genome Assembly of Lutzomyia longipalpis.</title>
        <authorList>
            <person name="Richards S."/>
            <person name="Qu C."/>
            <person name="Dillon R."/>
            <person name="Worley K."/>
            <person name="Scherer S."/>
            <person name="Batterton M."/>
            <person name="Taylor A."/>
            <person name="Hawes A."/>
            <person name="Hernandez B."/>
            <person name="Kovar C."/>
            <person name="Mandapat C."/>
            <person name="Pham C."/>
            <person name="Qu C."/>
            <person name="Jing C."/>
            <person name="Bess C."/>
            <person name="Bandaranaike D."/>
            <person name="Ngo D."/>
            <person name="Ongeri F."/>
            <person name="Arias F."/>
            <person name="Lara F."/>
            <person name="Weissenberger G."/>
            <person name="Kamau G."/>
            <person name="Han H."/>
            <person name="Shen H."/>
            <person name="Dinh H."/>
            <person name="Khalil I."/>
            <person name="Jones J."/>
            <person name="Shafer J."/>
            <person name="Jayaseelan J."/>
            <person name="Quiroz J."/>
            <person name="Blankenburg K."/>
            <person name="Nguyen L."/>
            <person name="Jackson L."/>
            <person name="Francisco L."/>
            <person name="Tang L.-Y."/>
            <person name="Pu L.-L."/>
            <person name="Perales L."/>
            <person name="Lorensuhewa L."/>
            <person name="Munidasa M."/>
            <person name="Coyle M."/>
            <person name="Taylor M."/>
            <person name="Puazo M."/>
            <person name="Firestine M."/>
            <person name="Scheel M."/>
            <person name="Javaid M."/>
            <person name="Wang M."/>
            <person name="Li M."/>
            <person name="Tabassum N."/>
            <person name="Saada N."/>
            <person name="Osuji N."/>
            <person name="Aqrawi P."/>
            <person name="Fu Q."/>
            <person name="Thornton R."/>
            <person name="Raj R."/>
            <person name="Goodspeed R."/>
            <person name="Mata R."/>
            <person name="Najjar R."/>
            <person name="Gubbala S."/>
            <person name="Lee S."/>
            <person name="Denson S."/>
            <person name="Patil S."/>
            <person name="Macmil S."/>
            <person name="Qi S."/>
            <person name="Matskevitch T."/>
            <person name="Palculict T."/>
            <person name="Mathew T."/>
            <person name="Vee V."/>
            <person name="Velamala V."/>
            <person name="Korchina V."/>
            <person name="Cai W."/>
            <person name="Liu W."/>
            <person name="Dai W."/>
            <person name="Zou X."/>
            <person name="Zhu Y."/>
            <person name="Zhang Y."/>
            <person name="Wu Y.-Q."/>
            <person name="Xin Y."/>
            <person name="Nazarath L."/>
            <person name="Kovar C."/>
            <person name="Han Y."/>
            <person name="Muzny D."/>
            <person name="Gibbs R."/>
        </authorList>
    </citation>
    <scope>NUCLEOTIDE SEQUENCE [LARGE SCALE GENOMIC DNA]</scope>
    <source>
        <strain evidence="9">Jacobina</strain>
    </source>
</reference>
<evidence type="ECO:0000313" key="8">
    <source>
        <dbReference type="EnsemblMetazoa" id="LLOJ001912-PA"/>
    </source>
</evidence>
<reference evidence="8" key="3">
    <citation type="submission" date="2020-05" db="UniProtKB">
        <authorList>
            <consortium name="EnsemblMetazoa"/>
        </authorList>
    </citation>
    <scope>IDENTIFICATION</scope>
    <source>
        <strain evidence="8">Jacobina</strain>
    </source>
</reference>
<dbReference type="GO" id="GO:0052689">
    <property type="term" value="F:carboxylic ester hydrolase activity"/>
    <property type="evidence" value="ECO:0007669"/>
    <property type="project" value="UniProtKB-KW"/>
</dbReference>
<dbReference type="Gene3D" id="3.40.50.1820">
    <property type="entry name" value="alpha/beta hydrolase"/>
    <property type="match status" value="3"/>
</dbReference>
<accession>A0A1B0ETH6</accession>
<keyword evidence="2" id="KW-0719">Serine esterase</keyword>
<keyword evidence="3" id="KW-0378">Hydrolase</keyword>
<dbReference type="SUPFAM" id="SSF53474">
    <property type="entry name" value="alpha/beta-Hydrolases"/>
    <property type="match status" value="3"/>
</dbReference>
<sequence length="1642" mass="181833">MFAVKNLRNFGGIVRRLSSAAENPVVELPGLGRLRGSTTTGAWSGKKIYQFLGVKYAEAPIGELRFKAPVPVQPWSGERDASIYGRPCPMYGVLKKIEKPTKDLEDCINLCVYSNDLGASKPVVVYIHGGGFIEGDASQFPPNYLLEKDIVLVVPQYRLGPLGFLSTQTEAVPGNAGPLDIIQALKWVQENIKYFGGDPKKVTVAGHSAGAGILSAITYSPLAGEDLFRSIILQSGGSSASWSWDHDPAKNAREIAILGGFNPKGSIEELNSFLLKLDTKSLVMLFMKYLVTGTPNGIRTIGGHRMTIGGPSGFLPDTPYKILSSGGGRKNLPMMAGVLKNDGGFLMTGVYDVLKETIGFENKAFNSFDFLDFYNRILGTHEVTGTMVAYQSKSVFTKEALTSGNYYALLDGLFDICNALFIKGPTFRAVQENAKFNPDQTYLYTFNYKGQYTRFGYGADITKYPFEGGISHSDENLFLFPWPKSAAKLNEEDTKIAKKMVDLWTSFVSEGVPQSTEISSWPAMTEVVGPYLKIDKSDSIGQDFRDEFTVLSREGYHTEKYKKDIQAQRFYGISWRRSILHELRRMSSTSENPVVDLPGLGSLRGSTTTGAWTGRKIYQFLGVKYAEAPIGERRFKAPVPIAPWEGIKDATKYGTPPPSYNNILALPQDKVTSDLEDCINLCVYTTDLTASKPVMVYIHGGGFFTGSAAQHPPNYLLEKDIVLVVPQYRLGPLGFLSTMSDAIPGNAGALDVILALEWVQKYIQHFGGDPKQVTAFSQSAGATLLSVLTFSDLVREELFSKAILASSASFATWCYDLNCVSNARDIARRSGCSKDAPLEKVNDFLMQADPKTLVASFMSHMAAGTPNGINTIGGHRITIGGPSNLIADTTFKLMRKGKGRRNLPLLAGIAKHDATFLMTGLCDIFMHTVGYENRNFNKYQLVDSICKILGSDEQTGALSALATMALLDIDARKKGDFYAMVDGLFDLSGILVIKGPVLREVQYHLSRNKTPTYLYAFDYEGEHTRYGYGEDTSKYPFDGGVAHSDDNIYLFPWPKEVAKLNEEDTKIAKKMVDLWTSFAITGVPTSPDVPNWPAMENIAGPYLHIDKTCSVSDNFYDEFKKRSFGKNYCNYPAFGKLKRLSRHYRMDWEEVLSYAEAPIGKLRFKKPVPIAPWTGIKDATEYGRTFPSASFYQNIPDEDKFNPELEDCLSLCVFSPDLKGKFPVMVYIHGGSFREGGAPCHPPNYLLEKDIVLVVPQYRLGPLGFLCTMSETIPGNAAIFDLILALEWVQKNIKYFGGDASKVTVFGQSAGAVLASYLSMSPLVREDLLHGVILQSGGAFCSWSTFEDPIGDARKTAINSGGCTEKSTIEEVEKCLMEMDVKTLFHCANGTRNRPILDCPSGLLCPPRDDVYINNRCRKNLPMMTGVTKHDAGYNFMLFYDFIENTYGLSNKHYNIFKLIETQLFIAGFESNFSDVTGMLGFLVKNFLWDEETIMRGDLIEMLPGMIDIGNIFGFKAPVLKQAMLNASVNPKNTWLYTFDYEGDHTRHGYGEDTSKYPFKGGVAHSDDNIYLFPWPEEVTNLNERDTKMAKKMVDLWTSFAINGVPASPDVCIWPPMESMYKKVHSGGAWLSPGVFTSIPSI</sequence>